<sequence length="114" mass="12649">MNVKLRVRDLLENGFQLVAGDDGLENPIEGVYICDLLSWVMAKSKPKNAWITIQSHVNIVAVALMVEQSCIIVSEGVEVEKEAVERANEEAMPILSFPGTSYEAAIKLYQLLSR</sequence>
<dbReference type="RefSeq" id="WP_012544590.1">
    <property type="nucleotide sequence ID" value="NC_011295.1"/>
</dbReference>
<protein>
    <recommendedName>
        <fullName evidence="2">DRTGG domain-containing protein</fullName>
    </recommendedName>
</protein>
<reference evidence="3 4" key="2">
    <citation type="journal article" date="2014" name="Genome Announc.">
        <title>Complete Genome Sequence of Coprothermobacter proteolyticus DSM 5265.</title>
        <authorList>
            <person name="Alexiev A."/>
            <person name="Coil D.A."/>
            <person name="Badger J.H."/>
            <person name="Enticknap J."/>
            <person name="Ward N."/>
            <person name="Robb F.T."/>
            <person name="Eisen J.A."/>
        </authorList>
    </citation>
    <scope>NUCLEOTIDE SEQUENCE [LARGE SCALE GENOMIC DNA]</scope>
    <source>
        <strain evidence="4">ATCC 35245 / DSM 5265 / OCM 4 / BT</strain>
    </source>
</reference>
<dbReference type="InterPro" id="IPR010766">
    <property type="entry name" value="DRTGG"/>
</dbReference>
<evidence type="ECO:0000256" key="1">
    <source>
        <dbReference type="ARBA" id="ARBA00011643"/>
    </source>
</evidence>
<accession>B5Y6Z8</accession>
<organism evidence="3 4">
    <name type="scientific">Coprothermobacter proteolyticus (strain ATCC 35245 / DSM 5265 / OCM 4 / BT)</name>
    <dbReference type="NCBI Taxonomy" id="309798"/>
    <lineage>
        <taxon>Bacteria</taxon>
        <taxon>Pseudomonadati</taxon>
        <taxon>Coprothermobacterota</taxon>
        <taxon>Coprothermobacteria</taxon>
        <taxon>Coprothermobacterales</taxon>
        <taxon>Coprothermobacteraceae</taxon>
        <taxon>Coprothermobacter</taxon>
    </lineage>
</organism>
<dbReference type="KEGG" id="cpo:COPRO5265_0175"/>
<gene>
    <name evidence="3" type="ordered locus">COPRO5265_0175</name>
</gene>
<dbReference type="Gene3D" id="3.40.1390.20">
    <property type="entry name" value="HprK N-terminal domain-like"/>
    <property type="match status" value="1"/>
</dbReference>
<keyword evidence="4" id="KW-1185">Reference proteome</keyword>
<reference evidence="4" key="1">
    <citation type="submission" date="2008-08" db="EMBL/GenBank/DDBJ databases">
        <title>The complete genome sequence of Coprothermobacter proteolyticus strain ATCC 5245 / DSM 5265 / BT.</title>
        <authorList>
            <person name="Dodson R.J."/>
            <person name="Durkin A.S."/>
            <person name="Wu M."/>
            <person name="Eisen J."/>
            <person name="Sutton G."/>
        </authorList>
    </citation>
    <scope>NUCLEOTIDE SEQUENCE [LARGE SCALE GENOMIC DNA]</scope>
    <source>
        <strain evidence="4">ATCC 35245 / DSM 5265 / OCM 4 / BT</strain>
    </source>
</reference>
<dbReference type="Pfam" id="PF07085">
    <property type="entry name" value="DRTGG"/>
    <property type="match status" value="1"/>
</dbReference>
<name>B5Y6Z8_COPPD</name>
<dbReference type="HOGENOM" id="CLU_140224_1_0_9"/>
<dbReference type="SUPFAM" id="SSF75138">
    <property type="entry name" value="HprK N-terminal domain-like"/>
    <property type="match status" value="1"/>
</dbReference>
<dbReference type="OrthoDB" id="9800356at2"/>
<evidence type="ECO:0000313" key="3">
    <source>
        <dbReference type="EMBL" id="ACI17939.1"/>
    </source>
</evidence>
<feature type="domain" description="DRTGG" evidence="2">
    <location>
        <begin position="17"/>
        <end position="109"/>
    </location>
</feature>
<dbReference type="eggNOG" id="COG0857">
    <property type="taxonomic scope" value="Bacteria"/>
</dbReference>
<dbReference type="AlphaFoldDB" id="B5Y6Z8"/>
<dbReference type="InterPro" id="IPR028979">
    <property type="entry name" value="Ser_kin/Pase_Hpr-like_N_sf"/>
</dbReference>
<evidence type="ECO:0000259" key="2">
    <source>
        <dbReference type="Pfam" id="PF07085"/>
    </source>
</evidence>
<evidence type="ECO:0000313" key="4">
    <source>
        <dbReference type="Proteomes" id="UP000001732"/>
    </source>
</evidence>
<dbReference type="STRING" id="309798.COPRO5265_0175"/>
<dbReference type="Proteomes" id="UP000001732">
    <property type="component" value="Chromosome"/>
</dbReference>
<comment type="subunit">
    <text evidence="1">Homohexamer.</text>
</comment>
<dbReference type="EMBL" id="CP001145">
    <property type="protein sequence ID" value="ACI17939.1"/>
    <property type="molecule type" value="Genomic_DNA"/>
</dbReference>
<proteinExistence type="predicted"/>